<accession>A0ABU7QDM4</accession>
<keyword evidence="3" id="KW-1185">Reference proteome</keyword>
<dbReference type="EMBL" id="JAZBJO010000120">
    <property type="protein sequence ID" value="MEE4599510.1"/>
    <property type="molecule type" value="Genomic_DNA"/>
</dbReference>
<protein>
    <submittedName>
        <fullName evidence="2">Carbon starvation protein A</fullName>
    </submittedName>
</protein>
<keyword evidence="1" id="KW-1133">Transmembrane helix</keyword>
<dbReference type="Proteomes" id="UP001354709">
    <property type="component" value="Unassembled WGS sequence"/>
</dbReference>
<keyword evidence="1" id="KW-0812">Transmembrane</keyword>
<evidence type="ECO:0000256" key="1">
    <source>
        <dbReference type="SAM" id="Phobius"/>
    </source>
</evidence>
<feature type="non-terminal residue" evidence="2">
    <location>
        <position position="1"/>
    </location>
</feature>
<proteinExistence type="predicted"/>
<feature type="transmembrane region" description="Helical" evidence="1">
    <location>
        <begin position="75"/>
        <end position="95"/>
    </location>
</feature>
<evidence type="ECO:0000313" key="3">
    <source>
        <dbReference type="Proteomes" id="UP001354709"/>
    </source>
</evidence>
<sequence length="154" mass="16571">VKWAWIPGLPLLWDLTVTMTASWQKIFSADPKVGYWKQHSQYVAAQEAGKTTFGAAKTPDQIDAVIRNTFIQGTLSVVFAVLVLIVFVAGVVMALQALRGTGRPLAVDEEVPSRIFAPSGLIATPAEKEVQKQWDALPGAHARPHATSGGTGQH</sequence>
<comment type="caution">
    <text evidence="2">The sequence shown here is derived from an EMBL/GenBank/DDBJ whole genome shotgun (WGS) entry which is preliminary data.</text>
</comment>
<evidence type="ECO:0000313" key="2">
    <source>
        <dbReference type="EMBL" id="MEE4599510.1"/>
    </source>
</evidence>
<name>A0ABU7QDM4_9ACTN</name>
<keyword evidence="1" id="KW-0472">Membrane</keyword>
<reference evidence="2 3" key="1">
    <citation type="submission" date="2023-11" db="EMBL/GenBank/DDBJ databases">
        <title>30 novel species of actinomycetes from the DSMZ collection.</title>
        <authorList>
            <person name="Nouioui I."/>
        </authorList>
    </citation>
    <scope>NUCLEOTIDE SEQUENCE [LARGE SCALE GENOMIC DNA]</scope>
    <source>
        <strain evidence="2 3">DSM 41524</strain>
    </source>
</reference>
<gene>
    <name evidence="2" type="ORF">V2J94_48325</name>
</gene>
<organism evidence="2 3">
    <name type="scientific">Streptomyces asiaticus subsp. ignotus</name>
    <dbReference type="NCBI Taxonomy" id="3098222"/>
    <lineage>
        <taxon>Bacteria</taxon>
        <taxon>Bacillati</taxon>
        <taxon>Actinomycetota</taxon>
        <taxon>Actinomycetes</taxon>
        <taxon>Kitasatosporales</taxon>
        <taxon>Streptomycetaceae</taxon>
        <taxon>Streptomyces</taxon>
        <taxon>Streptomyces violaceusniger group</taxon>
    </lineage>
</organism>